<name>A0A4R5F0Y4_9RHOB</name>
<organism evidence="1 2">
    <name type="scientific">Antarcticimicrobium sediminis</name>
    <dbReference type="NCBI Taxonomy" id="2546227"/>
    <lineage>
        <taxon>Bacteria</taxon>
        <taxon>Pseudomonadati</taxon>
        <taxon>Pseudomonadota</taxon>
        <taxon>Alphaproteobacteria</taxon>
        <taxon>Rhodobacterales</taxon>
        <taxon>Paracoccaceae</taxon>
        <taxon>Antarcticimicrobium</taxon>
    </lineage>
</organism>
<dbReference type="EMBL" id="SMFP01000001">
    <property type="protein sequence ID" value="TDE40932.1"/>
    <property type="molecule type" value="Genomic_DNA"/>
</dbReference>
<evidence type="ECO:0008006" key="3">
    <source>
        <dbReference type="Google" id="ProtNLM"/>
    </source>
</evidence>
<dbReference type="InterPro" id="IPR012106">
    <property type="entry name" value="Phage_Mu_Gp1"/>
</dbReference>
<sequence>MVKHSNIALMNAIALPQEGGEVPQWVHVLPKAGRIETHRGDGPYSYSGANELIAASMGRKSRVIVDVNHSTFTAGVKGGDAPARGYVTAMEERADGIWAQIDWTESGRALMADRAYWGISPAFKHDRQGRILAILNVSLTNEPNLRGLTALNMETEMLLSERLAELLGLGADATDDQIVEAIEALNTGGDEDMSTALQSQFSQVGIALGLEAESDAAAVLAAATKAAAGGSGGDQTIIALQTELSSVTTQFNALRSDIASERATSFVDAAIEAGRVGIKPVRDRYIAMHMEKPADTETLINAMPILGPSGALPTPPRNDGEIALQSEHIQAARLLGIDTESYAATLKAERKKEAI</sequence>
<dbReference type="PIRSF" id="PIRSF016624">
    <property type="entry name" value="Mu_prophg_I"/>
    <property type="match status" value="1"/>
</dbReference>
<keyword evidence="2" id="KW-1185">Reference proteome</keyword>
<protein>
    <recommendedName>
        <fullName evidence="3">Mu-like prophage I protein</fullName>
    </recommendedName>
</protein>
<proteinExistence type="predicted"/>
<comment type="caution">
    <text evidence="1">The sequence shown here is derived from an EMBL/GenBank/DDBJ whole genome shotgun (WGS) entry which is preliminary data.</text>
</comment>
<dbReference type="Pfam" id="PF10123">
    <property type="entry name" value="Mu-like_Pro"/>
    <property type="match status" value="1"/>
</dbReference>
<evidence type="ECO:0000313" key="2">
    <source>
        <dbReference type="Proteomes" id="UP000294662"/>
    </source>
</evidence>
<gene>
    <name evidence="1" type="ORF">E1B25_01590</name>
</gene>
<dbReference type="AlphaFoldDB" id="A0A4R5F0Y4"/>
<dbReference type="RefSeq" id="WP_132826922.1">
    <property type="nucleotide sequence ID" value="NZ_SMFP01000001.1"/>
</dbReference>
<accession>A0A4R5F0Y4</accession>
<dbReference type="Proteomes" id="UP000294662">
    <property type="component" value="Unassembled WGS sequence"/>
</dbReference>
<reference evidence="1 2" key="1">
    <citation type="submission" date="2019-03" db="EMBL/GenBank/DDBJ databases">
        <authorList>
            <person name="Zhang S."/>
        </authorList>
    </citation>
    <scope>NUCLEOTIDE SEQUENCE [LARGE SCALE GENOMIC DNA]</scope>
    <source>
        <strain evidence="1 2">S4J41</strain>
    </source>
</reference>
<evidence type="ECO:0000313" key="1">
    <source>
        <dbReference type="EMBL" id="TDE40932.1"/>
    </source>
</evidence>
<dbReference type="OrthoDB" id="7306769at2"/>